<protein>
    <submittedName>
        <fullName evidence="1">Uncharacterized protein</fullName>
    </submittedName>
</protein>
<dbReference type="GeneID" id="94833274"/>
<dbReference type="AlphaFoldDB" id="A0A1J4KSA8"/>
<evidence type="ECO:0000313" key="1">
    <source>
        <dbReference type="EMBL" id="OHT13986.1"/>
    </source>
</evidence>
<comment type="caution">
    <text evidence="1">The sequence shown here is derived from an EMBL/GenBank/DDBJ whole genome shotgun (WGS) entry which is preliminary data.</text>
</comment>
<reference evidence="1" key="1">
    <citation type="submission" date="2016-10" db="EMBL/GenBank/DDBJ databases">
        <authorList>
            <person name="Benchimol M."/>
            <person name="Almeida L.G."/>
            <person name="Vasconcelos A.T."/>
            <person name="Perreira-Neves A."/>
            <person name="Rosa I.A."/>
            <person name="Tasca T."/>
            <person name="Bogo M.R."/>
            <person name="de Souza W."/>
        </authorList>
    </citation>
    <scope>NUCLEOTIDE SEQUENCE [LARGE SCALE GENOMIC DNA]</scope>
    <source>
        <strain evidence="1">K</strain>
    </source>
</reference>
<evidence type="ECO:0000313" key="2">
    <source>
        <dbReference type="Proteomes" id="UP000179807"/>
    </source>
</evidence>
<proteinExistence type="predicted"/>
<dbReference type="Proteomes" id="UP000179807">
    <property type="component" value="Unassembled WGS sequence"/>
</dbReference>
<organism evidence="1 2">
    <name type="scientific">Tritrichomonas foetus</name>
    <dbReference type="NCBI Taxonomy" id="1144522"/>
    <lineage>
        <taxon>Eukaryota</taxon>
        <taxon>Metamonada</taxon>
        <taxon>Parabasalia</taxon>
        <taxon>Tritrichomonadida</taxon>
        <taxon>Tritrichomonadidae</taxon>
        <taxon>Tritrichomonas</taxon>
    </lineage>
</organism>
<dbReference type="EMBL" id="MLAK01000441">
    <property type="protein sequence ID" value="OHT13986.1"/>
    <property type="molecule type" value="Genomic_DNA"/>
</dbReference>
<dbReference type="RefSeq" id="XP_068367122.1">
    <property type="nucleotide sequence ID" value="XM_068498570.1"/>
</dbReference>
<dbReference type="VEuPathDB" id="TrichDB:TRFO_15764"/>
<keyword evidence="2" id="KW-1185">Reference proteome</keyword>
<accession>A0A1J4KSA8</accession>
<gene>
    <name evidence="1" type="ORF">TRFO_15764</name>
</gene>
<sequence>MINLDFPNQTPTILTTRNFGDGVFLVKGNILLGFDNPHRNLLSFNIQPIPHGSFCSLFIWPLNHSQFSISNPCKQFLLFSENGKISIHPNDFEISLFEFICVQVKYFVCGRSLSSPDDFIFLSFIFENEQTTHFSFPVNDPDFRFNPNTSILFESSGILDHINSDQINSQKQKIVFAINCVSTIKMISFDQNNVLKTFQFDVEKSLSKSLQNNAKNLDFYETSIIGKNEKEFSFVVFLGFIFYHDTKNRWFVAFQIINVPANGKAYRLIHQEYNTYEIRPQGDSMKNTIQQWKNEFEMACLSDSSNFTWKIRCLTNRNIPGVDADGIRLIKAPEMNLIIADENNGIIKF</sequence>
<name>A0A1J4KSA8_9EUKA</name>